<evidence type="ECO:0000259" key="3">
    <source>
        <dbReference type="Pfam" id="PF20239"/>
    </source>
</evidence>
<dbReference type="PANTHER" id="PTHR47756:SF2">
    <property type="entry name" value="BLL6612 PROTEIN"/>
    <property type="match status" value="1"/>
</dbReference>
<dbReference type="Pfam" id="PF08281">
    <property type="entry name" value="Sigma70_r4_2"/>
    <property type="match status" value="1"/>
</dbReference>
<dbReference type="Pfam" id="PF20239">
    <property type="entry name" value="DUF6596"/>
    <property type="match status" value="1"/>
</dbReference>
<dbReference type="GO" id="GO:0016987">
    <property type="term" value="F:sigma factor activity"/>
    <property type="evidence" value="ECO:0007669"/>
    <property type="project" value="InterPro"/>
</dbReference>
<dbReference type="InterPro" id="IPR013324">
    <property type="entry name" value="RNA_pol_sigma_r3/r4-like"/>
</dbReference>
<dbReference type="PANTHER" id="PTHR47756">
    <property type="entry name" value="BLL6612 PROTEIN-RELATED"/>
    <property type="match status" value="1"/>
</dbReference>
<dbReference type="Gene3D" id="1.10.10.10">
    <property type="entry name" value="Winged helix-like DNA-binding domain superfamily/Winged helix DNA-binding domain"/>
    <property type="match status" value="1"/>
</dbReference>
<evidence type="ECO:0000259" key="1">
    <source>
        <dbReference type="Pfam" id="PF04542"/>
    </source>
</evidence>
<dbReference type="EMBL" id="BNJF01000005">
    <property type="protein sequence ID" value="GHO49333.1"/>
    <property type="molecule type" value="Genomic_DNA"/>
</dbReference>
<proteinExistence type="predicted"/>
<feature type="domain" description="RNA polymerase sigma-70 region 2" evidence="1">
    <location>
        <begin position="18"/>
        <end position="77"/>
    </location>
</feature>
<dbReference type="Proteomes" id="UP000612362">
    <property type="component" value="Unassembled WGS sequence"/>
</dbReference>
<reference evidence="4" key="1">
    <citation type="submission" date="2020-10" db="EMBL/GenBank/DDBJ databases">
        <title>Taxonomic study of unclassified bacteria belonging to the class Ktedonobacteria.</title>
        <authorList>
            <person name="Yabe S."/>
            <person name="Wang C.M."/>
            <person name="Zheng Y."/>
            <person name="Sakai Y."/>
            <person name="Cavaletti L."/>
            <person name="Monciardini P."/>
            <person name="Donadio S."/>
        </authorList>
    </citation>
    <scope>NUCLEOTIDE SEQUENCE</scope>
    <source>
        <strain evidence="4">SOSP1-1</strain>
    </source>
</reference>
<dbReference type="AlphaFoldDB" id="A0A8J3MX39"/>
<evidence type="ECO:0000313" key="4">
    <source>
        <dbReference type="EMBL" id="GHO49333.1"/>
    </source>
</evidence>
<accession>A0A8J3MX39</accession>
<keyword evidence="5" id="KW-1185">Reference proteome</keyword>
<comment type="caution">
    <text evidence="4">The sequence shown here is derived from an EMBL/GenBank/DDBJ whole genome shotgun (WGS) entry which is preliminary data.</text>
</comment>
<organism evidence="4 5">
    <name type="scientific">Ktedonospora formicarum</name>
    <dbReference type="NCBI Taxonomy" id="2778364"/>
    <lineage>
        <taxon>Bacteria</taxon>
        <taxon>Bacillati</taxon>
        <taxon>Chloroflexota</taxon>
        <taxon>Ktedonobacteria</taxon>
        <taxon>Ktedonobacterales</taxon>
        <taxon>Ktedonobacteraceae</taxon>
        <taxon>Ktedonospora</taxon>
    </lineage>
</organism>
<dbReference type="InterPro" id="IPR046531">
    <property type="entry name" value="DUF6596"/>
</dbReference>
<gene>
    <name evidence="4" type="primary">rpoE_6</name>
    <name evidence="4" type="ORF">KSX_74960</name>
</gene>
<dbReference type="InterPro" id="IPR036388">
    <property type="entry name" value="WH-like_DNA-bd_sf"/>
</dbReference>
<dbReference type="InterPro" id="IPR007627">
    <property type="entry name" value="RNA_pol_sigma70_r2"/>
</dbReference>
<evidence type="ECO:0000259" key="2">
    <source>
        <dbReference type="Pfam" id="PF08281"/>
    </source>
</evidence>
<dbReference type="InterPro" id="IPR013325">
    <property type="entry name" value="RNA_pol_sigma_r2"/>
</dbReference>
<feature type="domain" description="RNA polymerase sigma factor 70 region 4 type 2" evidence="2">
    <location>
        <begin position="111"/>
        <end position="162"/>
    </location>
</feature>
<protein>
    <submittedName>
        <fullName evidence="4">RNA polymerase subunit sigma-24</fullName>
    </submittedName>
</protein>
<dbReference type="RefSeq" id="WP_220198470.1">
    <property type="nucleotide sequence ID" value="NZ_BNJF01000005.1"/>
</dbReference>
<name>A0A8J3MX39_9CHLR</name>
<evidence type="ECO:0000313" key="5">
    <source>
        <dbReference type="Proteomes" id="UP000612362"/>
    </source>
</evidence>
<sequence>MNTTQQVVAETFHREAGRILASLIGTVRDFELAEDALQDALLVALEHWPREGLPANPAAWITTTARRKAIDRLRRESTWARKQAILQTLIEQEEEMSQEDYTFPDERLKLIFTCCHPALALDAQIALTLHTLGGLSTAEIAHAFLVPIPTMAQRLVRAKRKIRDAGIPYRVPPAHLLDERVKAVHSTLYLIFNEGYTATSGADLVRRELCEEAIHLLRVLTMLLEREALLTKLPETLGLLALALLHDSRRGARTGPNGEFISLEKQDRSLWDQDKKREGIALLERALYMKQAGPYQLQAAISALHAQAERAEDTDWPQIAALYWGLVQMIPSHVVELNRAVAVSMADGPLAGLKILEQPAMREALNSYYPYHAAHADLLRRAGHLSEACSAYKKALDLCQNESEHAFLSQRLIESTQV</sequence>
<dbReference type="SUPFAM" id="SSF88659">
    <property type="entry name" value="Sigma3 and sigma4 domains of RNA polymerase sigma factors"/>
    <property type="match status" value="1"/>
</dbReference>
<dbReference type="GO" id="GO:0003677">
    <property type="term" value="F:DNA binding"/>
    <property type="evidence" value="ECO:0007669"/>
    <property type="project" value="InterPro"/>
</dbReference>
<feature type="domain" description="DUF6596" evidence="3">
    <location>
        <begin position="180"/>
        <end position="286"/>
    </location>
</feature>
<dbReference type="Gene3D" id="1.10.1740.10">
    <property type="match status" value="1"/>
</dbReference>
<dbReference type="SUPFAM" id="SSF88946">
    <property type="entry name" value="Sigma2 domain of RNA polymerase sigma factors"/>
    <property type="match status" value="1"/>
</dbReference>
<dbReference type="Pfam" id="PF04542">
    <property type="entry name" value="Sigma70_r2"/>
    <property type="match status" value="1"/>
</dbReference>
<dbReference type="InterPro" id="IPR013249">
    <property type="entry name" value="RNA_pol_sigma70_r4_t2"/>
</dbReference>
<dbReference type="GO" id="GO:0006352">
    <property type="term" value="P:DNA-templated transcription initiation"/>
    <property type="evidence" value="ECO:0007669"/>
    <property type="project" value="InterPro"/>
</dbReference>